<comment type="caution">
    <text evidence="1">The sequence shown here is derived from an EMBL/GenBank/DDBJ whole genome shotgun (WGS) entry which is preliminary data.</text>
</comment>
<proteinExistence type="predicted"/>
<sequence length="344" mass="37691">MPITKPSPILPTYEKQSDRFTKPIRHIGNISVKRPWLRNLTSNLRDLFIATWLDWVTILTIGATAAGVAVAPHTFTRYFPVTSPDGAVYWPELAYPYVEPIFSSVIAGVLAAVVPISVFLLAQLWQQSFVDFASAVLGLTYSLITGTCFQVILKKTIGGLRPHFLTVCKPVLPPSDGFTGAGFGNTMYTIEQVCTGNPDQINNGLESFPSGHAEVAFAGFGYLAIYLFTHLRITSLSRKRGSHWRMLLVVAPLLFATYLGSSLVLGYHHHGYDVIFGALIGWLVAFMGYRMVFMGIIDGRWNTVPYLKLRPTDEDGSQDIDGTGSSEMATAHSAGQREAGALPV</sequence>
<reference evidence="1" key="1">
    <citation type="submission" date="2023-07" db="EMBL/GenBank/DDBJ databases">
        <title>Black Yeasts Isolated from many extreme environments.</title>
        <authorList>
            <person name="Coleine C."/>
            <person name="Stajich J.E."/>
            <person name="Selbmann L."/>
        </authorList>
    </citation>
    <scope>NUCLEOTIDE SEQUENCE</scope>
    <source>
        <strain evidence="1">CCFEE 5714</strain>
    </source>
</reference>
<organism evidence="1 2">
    <name type="scientific">Vermiconidia calcicola</name>
    <dbReference type="NCBI Taxonomy" id="1690605"/>
    <lineage>
        <taxon>Eukaryota</taxon>
        <taxon>Fungi</taxon>
        <taxon>Dikarya</taxon>
        <taxon>Ascomycota</taxon>
        <taxon>Pezizomycotina</taxon>
        <taxon>Dothideomycetes</taxon>
        <taxon>Dothideomycetidae</taxon>
        <taxon>Mycosphaerellales</taxon>
        <taxon>Extremaceae</taxon>
        <taxon>Vermiconidia</taxon>
    </lineage>
</organism>
<dbReference type="EMBL" id="JAUTXU010000020">
    <property type="protein sequence ID" value="KAK3720780.1"/>
    <property type="molecule type" value="Genomic_DNA"/>
</dbReference>
<keyword evidence="2" id="KW-1185">Reference proteome</keyword>
<protein>
    <submittedName>
        <fullName evidence="1">Uncharacterized protein</fullName>
    </submittedName>
</protein>
<evidence type="ECO:0000313" key="2">
    <source>
        <dbReference type="Proteomes" id="UP001281147"/>
    </source>
</evidence>
<gene>
    <name evidence="1" type="ORF">LTR37_003443</name>
</gene>
<accession>A0ACC3NQ28</accession>
<evidence type="ECO:0000313" key="1">
    <source>
        <dbReference type="EMBL" id="KAK3720780.1"/>
    </source>
</evidence>
<name>A0ACC3NQ28_9PEZI</name>
<dbReference type="Proteomes" id="UP001281147">
    <property type="component" value="Unassembled WGS sequence"/>
</dbReference>